<keyword evidence="3" id="KW-0997">Cell inner membrane</keyword>
<dbReference type="EMBL" id="UGCO01000001">
    <property type="protein sequence ID" value="STI75384.1"/>
    <property type="molecule type" value="Genomic_DNA"/>
</dbReference>
<keyword evidence="7 10" id="KW-0067">ATP-binding</keyword>
<evidence type="ECO:0000256" key="7">
    <source>
        <dbReference type="ARBA" id="ARBA00022840"/>
    </source>
</evidence>
<dbReference type="PANTHER" id="PTHR43790:SF6">
    <property type="entry name" value="ARABINOSE IMPORT ATP-BINDING PROTEIN ARAG"/>
    <property type="match status" value="1"/>
</dbReference>
<dbReference type="GO" id="GO:0016787">
    <property type="term" value="F:hydrolase activity"/>
    <property type="evidence" value="ECO:0007669"/>
    <property type="project" value="UniProtKB-KW"/>
</dbReference>
<dbReference type="PANTHER" id="PTHR43790">
    <property type="entry name" value="CARBOHYDRATE TRANSPORT ATP-BINDING PROTEIN MG119-RELATED"/>
    <property type="match status" value="1"/>
</dbReference>
<evidence type="ECO:0000256" key="8">
    <source>
        <dbReference type="ARBA" id="ARBA00022967"/>
    </source>
</evidence>
<evidence type="ECO:0000256" key="3">
    <source>
        <dbReference type="ARBA" id="ARBA00022519"/>
    </source>
</evidence>
<keyword evidence="8" id="KW-1278">Translocase</keyword>
<keyword evidence="6" id="KW-0547">Nucleotide-binding</keyword>
<dbReference type="EC" id="3.6.3.17" evidence="10"/>
<dbReference type="AlphaFoldDB" id="A0A376TDQ9"/>
<organism evidence="10 11">
    <name type="scientific">Escherichia coli</name>
    <dbReference type="NCBI Taxonomy" id="562"/>
    <lineage>
        <taxon>Bacteria</taxon>
        <taxon>Pseudomonadati</taxon>
        <taxon>Pseudomonadota</taxon>
        <taxon>Gammaproteobacteria</taxon>
        <taxon>Enterobacterales</taxon>
        <taxon>Enterobacteriaceae</taxon>
        <taxon>Escherichia</taxon>
    </lineage>
</organism>
<name>A0A376TDQ9_ECOLX</name>
<evidence type="ECO:0000256" key="6">
    <source>
        <dbReference type="ARBA" id="ARBA00022741"/>
    </source>
</evidence>
<keyword evidence="5" id="KW-0677">Repeat</keyword>
<evidence type="ECO:0000256" key="5">
    <source>
        <dbReference type="ARBA" id="ARBA00022737"/>
    </source>
</evidence>
<reference evidence="10 11" key="1">
    <citation type="submission" date="2018-06" db="EMBL/GenBank/DDBJ databases">
        <authorList>
            <consortium name="Pathogen Informatics"/>
            <person name="Doyle S."/>
        </authorList>
    </citation>
    <scope>NUCLEOTIDE SEQUENCE [LARGE SCALE GENOMIC DNA]</scope>
    <source>
        <strain evidence="10 11">NCTC8985</strain>
    </source>
</reference>
<dbReference type="SUPFAM" id="SSF52540">
    <property type="entry name" value="P-loop containing nucleoside triphosphate hydrolases"/>
    <property type="match status" value="1"/>
</dbReference>
<dbReference type="Gene3D" id="3.40.50.300">
    <property type="entry name" value="P-loop containing nucleotide triphosphate hydrolases"/>
    <property type="match status" value="1"/>
</dbReference>
<evidence type="ECO:0000256" key="1">
    <source>
        <dbReference type="ARBA" id="ARBA00022448"/>
    </source>
</evidence>
<keyword evidence="2" id="KW-1003">Cell membrane</keyword>
<evidence type="ECO:0000256" key="9">
    <source>
        <dbReference type="ARBA" id="ARBA00023136"/>
    </source>
</evidence>
<protein>
    <submittedName>
        <fullName evidence="10">L-arabinose transporter ATP-binding protein</fullName>
        <ecNumber evidence="10">3.6.3.17</ecNumber>
    </submittedName>
</protein>
<evidence type="ECO:0000256" key="4">
    <source>
        <dbReference type="ARBA" id="ARBA00022597"/>
    </source>
</evidence>
<keyword evidence="9" id="KW-0472">Membrane</keyword>
<dbReference type="Proteomes" id="UP000254405">
    <property type="component" value="Unassembled WGS sequence"/>
</dbReference>
<evidence type="ECO:0000313" key="10">
    <source>
        <dbReference type="EMBL" id="STI75384.1"/>
    </source>
</evidence>
<keyword evidence="4" id="KW-0762">Sugar transport</keyword>
<dbReference type="InterPro" id="IPR027417">
    <property type="entry name" value="P-loop_NTPase"/>
</dbReference>
<dbReference type="GO" id="GO:0005524">
    <property type="term" value="F:ATP binding"/>
    <property type="evidence" value="ECO:0007669"/>
    <property type="project" value="UniProtKB-KW"/>
</dbReference>
<proteinExistence type="predicted"/>
<keyword evidence="10" id="KW-0378">Hydrolase</keyword>
<evidence type="ECO:0000313" key="11">
    <source>
        <dbReference type="Proteomes" id="UP000254405"/>
    </source>
</evidence>
<evidence type="ECO:0000256" key="2">
    <source>
        <dbReference type="ARBA" id="ARBA00022475"/>
    </source>
</evidence>
<accession>A0A376TDQ9</accession>
<dbReference type="InterPro" id="IPR050107">
    <property type="entry name" value="ABC_carbohydrate_import_ATPase"/>
</dbReference>
<gene>
    <name evidence="10" type="primary">araG_2</name>
    <name evidence="10" type="ORF">NCTC8985_00609</name>
</gene>
<keyword evidence="1" id="KW-0813">Transport</keyword>
<sequence>MNLSGGNQQKAILGRWLSEEMKVILLDEPTRGIDVGAKHEIYNVIYALAAQGVAVLFASSDLPEVLGVADRIVVMREVKSPVNCYTSRQMSVRALSLAMPKVSQAVAE</sequence>